<sequence length="170" mass="18764">MGPHGPVLSGIPTGHDHSHPYASYAQDPYTSMAASANPSPAFAPHCLSAWWCGRYTYVWSCITSSTKHFQRGWIVENGSFSVTKQSNEDNFSMGVSGSVQTPLGVTTGEDKIIGDKMFGELTNGDEEPSTSGTKMDHQLIENQLMIRTPLKLRNGMREAITWIYFLMDLD</sequence>
<organism evidence="1 2">
    <name type="scientific">Monilinia fructigena</name>
    <dbReference type="NCBI Taxonomy" id="38457"/>
    <lineage>
        <taxon>Eukaryota</taxon>
        <taxon>Fungi</taxon>
        <taxon>Dikarya</taxon>
        <taxon>Ascomycota</taxon>
        <taxon>Pezizomycotina</taxon>
        <taxon>Leotiomycetes</taxon>
        <taxon>Helotiales</taxon>
        <taxon>Sclerotiniaceae</taxon>
        <taxon>Monilinia</taxon>
    </lineage>
</organism>
<evidence type="ECO:0000313" key="2">
    <source>
        <dbReference type="Proteomes" id="UP000249056"/>
    </source>
</evidence>
<dbReference type="Proteomes" id="UP000249056">
    <property type="component" value="Unassembled WGS sequence"/>
</dbReference>
<name>A0A395IS66_9HELO</name>
<reference evidence="1 2" key="1">
    <citation type="submission" date="2018-06" db="EMBL/GenBank/DDBJ databases">
        <title>Genome Sequence of the Brown Rot Fungal Pathogen Monilinia fructigena.</title>
        <authorList>
            <person name="Landi L."/>
            <person name="De Miccolis Angelini R.M."/>
            <person name="Pollastro S."/>
            <person name="Abate D."/>
            <person name="Faretra F."/>
            <person name="Romanazzi G."/>
        </authorList>
    </citation>
    <scope>NUCLEOTIDE SEQUENCE [LARGE SCALE GENOMIC DNA]</scope>
    <source>
        <strain evidence="1 2">Mfrg269</strain>
    </source>
</reference>
<gene>
    <name evidence="1" type="ORF">DID88_004747</name>
</gene>
<evidence type="ECO:0000313" key="1">
    <source>
        <dbReference type="EMBL" id="RAL62906.1"/>
    </source>
</evidence>
<comment type="caution">
    <text evidence="1">The sequence shown here is derived from an EMBL/GenBank/DDBJ whole genome shotgun (WGS) entry which is preliminary data.</text>
</comment>
<protein>
    <submittedName>
        <fullName evidence="1">Uncharacterized protein</fullName>
    </submittedName>
</protein>
<keyword evidence="2" id="KW-1185">Reference proteome</keyword>
<dbReference type="AlphaFoldDB" id="A0A395IS66"/>
<dbReference type="EMBL" id="QKRW01000022">
    <property type="protein sequence ID" value="RAL62906.1"/>
    <property type="molecule type" value="Genomic_DNA"/>
</dbReference>
<accession>A0A395IS66</accession>
<proteinExistence type="predicted"/>